<organism evidence="14 15">
    <name type="scientific">Triplophysa rosa</name>
    <name type="common">Cave loach</name>
    <dbReference type="NCBI Taxonomy" id="992332"/>
    <lineage>
        <taxon>Eukaryota</taxon>
        <taxon>Metazoa</taxon>
        <taxon>Chordata</taxon>
        <taxon>Craniata</taxon>
        <taxon>Vertebrata</taxon>
        <taxon>Euteleostomi</taxon>
        <taxon>Actinopterygii</taxon>
        <taxon>Neopterygii</taxon>
        <taxon>Teleostei</taxon>
        <taxon>Ostariophysi</taxon>
        <taxon>Cypriniformes</taxon>
        <taxon>Nemacheilidae</taxon>
        <taxon>Triplophysa</taxon>
    </lineage>
</organism>
<feature type="compositionally biased region" description="Acidic residues" evidence="12">
    <location>
        <begin position="134"/>
        <end position="143"/>
    </location>
</feature>
<dbReference type="PROSITE" id="PS50011">
    <property type="entry name" value="PROTEIN_KINASE_DOM"/>
    <property type="match status" value="1"/>
</dbReference>
<dbReference type="InterPro" id="IPR051138">
    <property type="entry name" value="PIM_Ser/Thr_kinase"/>
</dbReference>
<dbReference type="GO" id="GO:0004674">
    <property type="term" value="F:protein serine/threonine kinase activity"/>
    <property type="evidence" value="ECO:0007669"/>
    <property type="project" value="UniProtKB-KW"/>
</dbReference>
<reference evidence="14" key="1">
    <citation type="submission" date="2021-02" db="EMBL/GenBank/DDBJ databases">
        <title>Comparative genomics reveals that relaxation of natural selection precedes convergent phenotypic evolution of cavefish.</title>
        <authorList>
            <person name="Peng Z."/>
        </authorList>
    </citation>
    <scope>NUCLEOTIDE SEQUENCE</scope>
    <source>
        <tissue evidence="14">Muscle</tissue>
    </source>
</reference>
<evidence type="ECO:0000256" key="6">
    <source>
        <dbReference type="ARBA" id="ARBA00022777"/>
    </source>
</evidence>
<comment type="similarity">
    <text evidence="1">Belongs to the protein kinase superfamily. CAMK Ser/Thr protein kinase family. PIM subfamily.</text>
</comment>
<feature type="binding site" evidence="10">
    <location>
        <position position="231"/>
    </location>
    <ligand>
        <name>ATP</name>
        <dbReference type="ChEBI" id="CHEBI:30616"/>
    </ligand>
</feature>
<dbReference type="InterPro" id="IPR017441">
    <property type="entry name" value="Protein_kinase_ATP_BS"/>
</dbReference>
<gene>
    <name evidence="14" type="ORF">IRJ41_023925</name>
</gene>
<dbReference type="Gene3D" id="1.10.510.10">
    <property type="entry name" value="Transferase(Phosphotransferase) domain 1"/>
    <property type="match status" value="1"/>
</dbReference>
<dbReference type="PANTHER" id="PTHR22984:SF11">
    <property type="entry name" value="AURORA KINASE-RELATED"/>
    <property type="match status" value="1"/>
</dbReference>
<dbReference type="PANTHER" id="PTHR22984">
    <property type="entry name" value="SERINE/THREONINE-PROTEIN KINASE PIM"/>
    <property type="match status" value="1"/>
</dbReference>
<dbReference type="GO" id="GO:0043066">
    <property type="term" value="P:negative regulation of apoptotic process"/>
    <property type="evidence" value="ECO:0007669"/>
    <property type="project" value="TreeGrafter"/>
</dbReference>
<keyword evidence="3 11" id="KW-0723">Serine/threonine-protein kinase</keyword>
<dbReference type="SMART" id="SM00220">
    <property type="entry name" value="S_TKc"/>
    <property type="match status" value="1"/>
</dbReference>
<evidence type="ECO:0000256" key="7">
    <source>
        <dbReference type="ARBA" id="ARBA00022840"/>
    </source>
</evidence>
<evidence type="ECO:0000313" key="15">
    <source>
        <dbReference type="Proteomes" id="UP001059041"/>
    </source>
</evidence>
<dbReference type="InterPro" id="IPR008271">
    <property type="entry name" value="Ser/Thr_kinase_AS"/>
</dbReference>
<feature type="domain" description="Protein kinase" evidence="13">
    <location>
        <begin position="202"/>
        <end position="458"/>
    </location>
</feature>
<evidence type="ECO:0000256" key="5">
    <source>
        <dbReference type="ARBA" id="ARBA00022741"/>
    </source>
</evidence>
<evidence type="ECO:0000259" key="13">
    <source>
        <dbReference type="PROSITE" id="PS50011"/>
    </source>
</evidence>
<protein>
    <recommendedName>
        <fullName evidence="2">non-specific serine/threonine protein kinase</fullName>
        <ecNumber evidence="2">2.7.11.1</ecNumber>
    </recommendedName>
</protein>
<keyword evidence="6 14" id="KW-0418">Kinase</keyword>
<evidence type="ECO:0000256" key="9">
    <source>
        <dbReference type="ARBA" id="ARBA00048679"/>
    </source>
</evidence>
<evidence type="ECO:0000256" key="1">
    <source>
        <dbReference type="ARBA" id="ARBA00005505"/>
    </source>
</evidence>
<dbReference type="PROSITE" id="PS00108">
    <property type="entry name" value="PROTEIN_KINASE_ST"/>
    <property type="match status" value="1"/>
</dbReference>
<dbReference type="EC" id="2.7.11.1" evidence="2"/>
<proteinExistence type="inferred from homology"/>
<feature type="region of interest" description="Disordered" evidence="12">
    <location>
        <begin position="25"/>
        <end position="96"/>
    </location>
</feature>
<feature type="compositionally biased region" description="Basic residues" evidence="12">
    <location>
        <begin position="37"/>
        <end position="52"/>
    </location>
</feature>
<evidence type="ECO:0000313" key="14">
    <source>
        <dbReference type="EMBL" id="KAI7797252.1"/>
    </source>
</evidence>
<comment type="catalytic activity">
    <reaction evidence="9">
        <text>L-seryl-[protein] + ATP = O-phospho-L-seryl-[protein] + ADP + H(+)</text>
        <dbReference type="Rhea" id="RHEA:17989"/>
        <dbReference type="Rhea" id="RHEA-COMP:9863"/>
        <dbReference type="Rhea" id="RHEA-COMP:11604"/>
        <dbReference type="ChEBI" id="CHEBI:15378"/>
        <dbReference type="ChEBI" id="CHEBI:29999"/>
        <dbReference type="ChEBI" id="CHEBI:30616"/>
        <dbReference type="ChEBI" id="CHEBI:83421"/>
        <dbReference type="ChEBI" id="CHEBI:456216"/>
        <dbReference type="EC" id="2.7.11.1"/>
    </reaction>
</comment>
<dbReference type="Proteomes" id="UP001059041">
    <property type="component" value="Linkage Group LG18"/>
</dbReference>
<dbReference type="PROSITE" id="PS00107">
    <property type="entry name" value="PROTEIN_KINASE_ATP"/>
    <property type="match status" value="1"/>
</dbReference>
<dbReference type="FunFam" id="1.10.510.10:FF:000392">
    <property type="entry name" value="Pim proto-oncogene, serine/threonine kinase,-related 152"/>
    <property type="match status" value="1"/>
</dbReference>
<sequence>MGQNCVKCVKADTSSDTSSVYELPARAIDDANEKDGGKKKKTRFLRWIKGRRGQAEREEPATRTPPPVTADRCSDDDPGVLTSPDRSVSHSSDDVVQSSVLSLSDSLFNIIQTPVLSGSDTNQNAGQDPVSTDSDSDWIEDDSSTSFTRESDWETEIQQTPLRRTSAWVAEIEQTPVSQPEEKLEDEKQENESIEEINSCQYEIGKKLGKGAFGTVYEGTRLSDGWKVAVKYVDKDEDTDYISIPGYAEPIPREVALLTLASEGDDVPEIIQLLDWQDFENYYIMVLERFTPCQDLCEFLFNEEKPLDDRTARVIMWQATKAAHMCCKRGVFHRDIKLENFLINTDTLDIKLIDFGCGDFLKTSAYTEFMGTEEYFGPEYFKTGEYYAKPTTVYSLGVLLFTLVCGRFPDTIDKYQMKNKFWSTHGFSKECCSLIEACLQENPEDRIHLGKIHDHAWFQVLKICSHLFH</sequence>
<keyword evidence="4" id="KW-0808">Transferase</keyword>
<evidence type="ECO:0000256" key="8">
    <source>
        <dbReference type="ARBA" id="ARBA00047899"/>
    </source>
</evidence>
<accession>A0A9W7WDK8</accession>
<feature type="region of interest" description="Disordered" evidence="12">
    <location>
        <begin position="116"/>
        <end position="156"/>
    </location>
</feature>
<feature type="compositionally biased region" description="Polar residues" evidence="12">
    <location>
        <begin position="116"/>
        <end position="130"/>
    </location>
</feature>
<dbReference type="GO" id="GO:0005737">
    <property type="term" value="C:cytoplasm"/>
    <property type="evidence" value="ECO:0007669"/>
    <property type="project" value="TreeGrafter"/>
</dbReference>
<comment type="caution">
    <text evidence="14">The sequence shown here is derived from an EMBL/GenBank/DDBJ whole genome shotgun (WGS) entry which is preliminary data.</text>
</comment>
<dbReference type="Gene3D" id="3.30.200.20">
    <property type="entry name" value="Phosphorylase Kinase, domain 1"/>
    <property type="match status" value="1"/>
</dbReference>
<comment type="catalytic activity">
    <reaction evidence="8">
        <text>L-threonyl-[protein] + ATP = O-phospho-L-threonyl-[protein] + ADP + H(+)</text>
        <dbReference type="Rhea" id="RHEA:46608"/>
        <dbReference type="Rhea" id="RHEA-COMP:11060"/>
        <dbReference type="Rhea" id="RHEA-COMP:11605"/>
        <dbReference type="ChEBI" id="CHEBI:15378"/>
        <dbReference type="ChEBI" id="CHEBI:30013"/>
        <dbReference type="ChEBI" id="CHEBI:30616"/>
        <dbReference type="ChEBI" id="CHEBI:61977"/>
        <dbReference type="ChEBI" id="CHEBI:456216"/>
        <dbReference type="EC" id="2.7.11.1"/>
    </reaction>
</comment>
<keyword evidence="15" id="KW-1185">Reference proteome</keyword>
<evidence type="ECO:0000256" key="3">
    <source>
        <dbReference type="ARBA" id="ARBA00022527"/>
    </source>
</evidence>
<dbReference type="SUPFAM" id="SSF56112">
    <property type="entry name" value="Protein kinase-like (PK-like)"/>
    <property type="match status" value="1"/>
</dbReference>
<dbReference type="AlphaFoldDB" id="A0A9W7WDK8"/>
<feature type="compositionally biased region" description="Basic and acidic residues" evidence="12">
    <location>
        <begin position="27"/>
        <end position="36"/>
    </location>
</feature>
<name>A0A9W7WDK8_TRIRA</name>
<keyword evidence="5 10" id="KW-0547">Nucleotide-binding</keyword>
<dbReference type="EMBL" id="JAFHDT010000018">
    <property type="protein sequence ID" value="KAI7797252.1"/>
    <property type="molecule type" value="Genomic_DNA"/>
</dbReference>
<dbReference type="Pfam" id="PF00069">
    <property type="entry name" value="Pkinase"/>
    <property type="match status" value="1"/>
</dbReference>
<evidence type="ECO:0000256" key="11">
    <source>
        <dbReference type="RuleBase" id="RU000304"/>
    </source>
</evidence>
<keyword evidence="7 10" id="KW-0067">ATP-binding</keyword>
<dbReference type="FunFam" id="3.30.200.20:FF:000246">
    <property type="entry name" value="Pim proto-oncogene, serine/threonine kinase,-related 152"/>
    <property type="match status" value="1"/>
</dbReference>
<feature type="region of interest" description="Disordered" evidence="12">
    <location>
        <begin position="1"/>
        <end position="20"/>
    </location>
</feature>
<evidence type="ECO:0000256" key="2">
    <source>
        <dbReference type="ARBA" id="ARBA00012513"/>
    </source>
</evidence>
<evidence type="ECO:0000256" key="4">
    <source>
        <dbReference type="ARBA" id="ARBA00022679"/>
    </source>
</evidence>
<dbReference type="GO" id="GO:0005524">
    <property type="term" value="F:ATP binding"/>
    <property type="evidence" value="ECO:0007669"/>
    <property type="project" value="UniProtKB-UniRule"/>
</dbReference>
<dbReference type="InterPro" id="IPR011009">
    <property type="entry name" value="Kinase-like_dom_sf"/>
</dbReference>
<dbReference type="InterPro" id="IPR000719">
    <property type="entry name" value="Prot_kinase_dom"/>
</dbReference>
<dbReference type="GO" id="GO:0007346">
    <property type="term" value="P:regulation of mitotic cell cycle"/>
    <property type="evidence" value="ECO:0007669"/>
    <property type="project" value="TreeGrafter"/>
</dbReference>
<evidence type="ECO:0000256" key="10">
    <source>
        <dbReference type="PROSITE-ProRule" id="PRU10141"/>
    </source>
</evidence>
<evidence type="ECO:0000256" key="12">
    <source>
        <dbReference type="SAM" id="MobiDB-lite"/>
    </source>
</evidence>